<name>A0A3S8NFD0_9VIRU</name>
<evidence type="ECO:0000256" key="1">
    <source>
        <dbReference type="SAM" id="Phobius"/>
    </source>
</evidence>
<evidence type="ECO:0000313" key="3">
    <source>
        <dbReference type="Proteomes" id="UP000277970"/>
    </source>
</evidence>
<keyword evidence="1" id="KW-0812">Transmembrane</keyword>
<protein>
    <submittedName>
        <fullName evidence="2">Uncharacterized protein</fullName>
    </submittedName>
</protein>
<keyword evidence="1" id="KW-1133">Transmembrane helix</keyword>
<feature type="transmembrane region" description="Helical" evidence="1">
    <location>
        <begin position="15"/>
        <end position="35"/>
    </location>
</feature>
<keyword evidence="3" id="KW-1185">Reference proteome</keyword>
<keyword evidence="1" id="KW-0472">Membrane</keyword>
<reference evidence="2" key="1">
    <citation type="journal article" date="2018" name="Environ. Microbiol.">
        <title>New archaeal viruses discovered by metagenomic analysis of viral communities in enrichment cultures.</title>
        <authorList>
            <person name="Liu Y."/>
            <person name="Brandt D."/>
            <person name="Ishino S."/>
            <person name="Ishino Y."/>
            <person name="Koonin E.V."/>
            <person name="Kalinowski J."/>
            <person name="Krupovic M."/>
            <person name="Prangishvili D."/>
        </authorList>
    </citation>
    <scope>NUCLEOTIDE SEQUENCE [LARGE SCALE GENOMIC DNA]</scope>
</reference>
<dbReference type="EMBL" id="MK064565">
    <property type="protein sequence ID" value="AZI75931.1"/>
    <property type="molecule type" value="Genomic_DNA"/>
</dbReference>
<evidence type="ECO:0000313" key="2">
    <source>
        <dbReference type="EMBL" id="AZI75931.1"/>
    </source>
</evidence>
<sequence>MYFECYDLHLFTNIIFYKIILKAFFLVLCQYNVILHNAYYSNNLKIHNHINMYMSFLH</sequence>
<accession>A0A3S8NFD0</accession>
<gene>
    <name evidence="2" type="ORF">SBRV1_gp42</name>
</gene>
<dbReference type="Proteomes" id="UP000277970">
    <property type="component" value="Segment"/>
</dbReference>
<proteinExistence type="predicted"/>
<organism evidence="2">
    <name type="scientific">Sulfolobales Beppu rod-shaped virus 1</name>
    <dbReference type="NCBI Taxonomy" id="2493121"/>
    <lineage>
        <taxon>Viruses</taxon>
        <taxon>Adnaviria</taxon>
        <taxon>Zilligvirae</taxon>
        <taxon>Taleaviricota</taxon>
        <taxon>Tokiviricetes</taxon>
        <taxon>Ligamenvirales</taxon>
        <taxon>Rudiviridae</taxon>
        <taxon>Japarudivirus</taxon>
        <taxon>Japarudivirus beppuense</taxon>
        <taxon>Japarudivirus SBRV1</taxon>
    </lineage>
</organism>